<dbReference type="InterPro" id="IPR011053">
    <property type="entry name" value="Single_hybrid_motif"/>
</dbReference>
<keyword evidence="1 2" id="KW-0450">Lipoyl</keyword>
<dbReference type="HAMAP" id="MF_00272">
    <property type="entry name" value="GcvH"/>
    <property type="match status" value="1"/>
</dbReference>
<dbReference type="RefSeq" id="WP_077279951.1">
    <property type="nucleotide sequence ID" value="NZ_MVBK01000100.1"/>
</dbReference>
<evidence type="ECO:0000256" key="2">
    <source>
        <dbReference type="HAMAP-Rule" id="MF_00272"/>
    </source>
</evidence>
<dbReference type="AlphaFoldDB" id="A0A1V3NC14"/>
<dbReference type="CDD" id="cd06848">
    <property type="entry name" value="GCS_H"/>
    <property type="match status" value="1"/>
</dbReference>
<dbReference type="EMBL" id="MVBK01000100">
    <property type="protein sequence ID" value="OOG22483.1"/>
    <property type="molecule type" value="Genomic_DNA"/>
</dbReference>
<feature type="modified residue" description="N6-lipoyllysine" evidence="2">
    <location>
        <position position="71"/>
    </location>
</feature>
<sequence>MGAVRGCDIPEDLMYSIDNNVWVRRESDGNITVGLTSYAGSLAGQIVSYTPKKVGKEVKKDKSCATVESGKWVGPAKTPVTGEIVAINDAVSAKPSLINEDPYGEGWLVKLKPADWDGESGDLKTGADALSAFESKMDADGFGGC</sequence>
<gene>
    <name evidence="2" type="primary">gcvH</name>
    <name evidence="4" type="ORF">B1C78_14920</name>
</gene>
<dbReference type="InterPro" id="IPR000089">
    <property type="entry name" value="Biotin_lipoyl"/>
</dbReference>
<dbReference type="NCBIfam" id="NF002270">
    <property type="entry name" value="PRK01202.1"/>
    <property type="match status" value="1"/>
</dbReference>
<dbReference type="InterPro" id="IPR033753">
    <property type="entry name" value="GCV_H/Fam206"/>
</dbReference>
<dbReference type="GO" id="GO:0019464">
    <property type="term" value="P:glycine decarboxylation via glycine cleavage system"/>
    <property type="evidence" value="ECO:0007669"/>
    <property type="project" value="UniProtKB-UniRule"/>
</dbReference>
<dbReference type="STRING" id="108003.B1C78_14920"/>
<evidence type="ECO:0000256" key="1">
    <source>
        <dbReference type="ARBA" id="ARBA00022823"/>
    </source>
</evidence>
<name>A0A1V3NC14_9GAMM</name>
<comment type="subunit">
    <text evidence="2">The glycine cleavage system is composed of four proteins: P, T, L and H.</text>
</comment>
<evidence type="ECO:0000313" key="4">
    <source>
        <dbReference type="EMBL" id="OOG22483.1"/>
    </source>
</evidence>
<dbReference type="Gene3D" id="2.40.50.100">
    <property type="match status" value="1"/>
</dbReference>
<dbReference type="SUPFAM" id="SSF51230">
    <property type="entry name" value="Single hybrid motif"/>
    <property type="match status" value="1"/>
</dbReference>
<reference evidence="4 5" key="1">
    <citation type="submission" date="2017-02" db="EMBL/GenBank/DDBJ databases">
        <title>Genomic diversity within the haloalkaliphilic genus Thioalkalivibrio.</title>
        <authorList>
            <person name="Ahn A.-C."/>
            <person name="Meier-Kolthoff J."/>
            <person name="Overmars L."/>
            <person name="Richter M."/>
            <person name="Woyke T."/>
            <person name="Sorokin D.Y."/>
            <person name="Muyzer G."/>
        </authorList>
    </citation>
    <scope>NUCLEOTIDE SEQUENCE [LARGE SCALE GENOMIC DNA]</scope>
    <source>
        <strain evidence="4 5">ALJD</strain>
    </source>
</reference>
<dbReference type="PROSITE" id="PS50968">
    <property type="entry name" value="BIOTINYL_LIPOYL"/>
    <property type="match status" value="1"/>
</dbReference>
<dbReference type="GO" id="GO:0009249">
    <property type="term" value="P:protein lipoylation"/>
    <property type="evidence" value="ECO:0007669"/>
    <property type="project" value="TreeGrafter"/>
</dbReference>
<dbReference type="Pfam" id="PF01597">
    <property type="entry name" value="GCV_H"/>
    <property type="match status" value="1"/>
</dbReference>
<organism evidence="4 5">
    <name type="scientific">Thioalkalivibrio denitrificans</name>
    <dbReference type="NCBI Taxonomy" id="108003"/>
    <lineage>
        <taxon>Bacteria</taxon>
        <taxon>Pseudomonadati</taxon>
        <taxon>Pseudomonadota</taxon>
        <taxon>Gammaproteobacteria</taxon>
        <taxon>Chromatiales</taxon>
        <taxon>Ectothiorhodospiraceae</taxon>
        <taxon>Thioalkalivibrio</taxon>
    </lineage>
</organism>
<dbReference type="Proteomes" id="UP000189462">
    <property type="component" value="Unassembled WGS sequence"/>
</dbReference>
<evidence type="ECO:0000259" key="3">
    <source>
        <dbReference type="PROSITE" id="PS50968"/>
    </source>
</evidence>
<proteinExistence type="inferred from homology"/>
<comment type="similarity">
    <text evidence="2">Belongs to the GcvH family.</text>
</comment>
<accession>A0A1V3NC14</accession>
<comment type="function">
    <text evidence="2">The glycine cleavage system catalyzes the degradation of glycine. The H protein shuttles the methylamine group of glycine from the P protein to the T protein.</text>
</comment>
<dbReference type="PANTHER" id="PTHR11715:SF3">
    <property type="entry name" value="GLYCINE CLEAVAGE SYSTEM H PROTEIN-RELATED"/>
    <property type="match status" value="1"/>
</dbReference>
<comment type="caution">
    <text evidence="4">The sequence shown here is derived from an EMBL/GenBank/DDBJ whole genome shotgun (WGS) entry which is preliminary data.</text>
</comment>
<keyword evidence="5" id="KW-1185">Reference proteome</keyword>
<dbReference type="GO" id="GO:0005829">
    <property type="term" value="C:cytosol"/>
    <property type="evidence" value="ECO:0007669"/>
    <property type="project" value="TreeGrafter"/>
</dbReference>
<feature type="domain" description="Lipoyl-binding" evidence="3">
    <location>
        <begin position="30"/>
        <end position="112"/>
    </location>
</feature>
<dbReference type="OrthoDB" id="9796712at2"/>
<comment type="cofactor">
    <cofactor evidence="2">
        <name>(R)-lipoate</name>
        <dbReference type="ChEBI" id="CHEBI:83088"/>
    </cofactor>
    <text evidence="2">Binds 1 lipoyl cofactor covalently.</text>
</comment>
<dbReference type="InterPro" id="IPR002930">
    <property type="entry name" value="GCV_H"/>
</dbReference>
<protein>
    <recommendedName>
        <fullName evidence="2">Glycine cleavage system H protein</fullName>
    </recommendedName>
</protein>
<evidence type="ECO:0000313" key="5">
    <source>
        <dbReference type="Proteomes" id="UP000189462"/>
    </source>
</evidence>
<dbReference type="GO" id="GO:0005960">
    <property type="term" value="C:glycine cleavage complex"/>
    <property type="evidence" value="ECO:0007669"/>
    <property type="project" value="InterPro"/>
</dbReference>
<dbReference type="PANTHER" id="PTHR11715">
    <property type="entry name" value="GLYCINE CLEAVAGE SYSTEM H PROTEIN"/>
    <property type="match status" value="1"/>
</dbReference>